<reference evidence="3" key="1">
    <citation type="submission" date="2013-04" db="EMBL/GenBank/DDBJ databases">
        <authorList>
            <person name="Qu J."/>
            <person name="Murali S.C."/>
            <person name="Bandaranaike D."/>
            <person name="Bellair M."/>
            <person name="Blankenburg K."/>
            <person name="Chao H."/>
            <person name="Dinh H."/>
            <person name="Doddapaneni H."/>
            <person name="Downs B."/>
            <person name="Dugan-Rocha S."/>
            <person name="Elkadiri S."/>
            <person name="Gnanaolivu R.D."/>
            <person name="Hernandez B."/>
            <person name="Javaid M."/>
            <person name="Jayaseelan J.C."/>
            <person name="Lee S."/>
            <person name="Li M."/>
            <person name="Ming W."/>
            <person name="Munidasa M."/>
            <person name="Muniz J."/>
            <person name="Nguyen L."/>
            <person name="Ongeri F."/>
            <person name="Osuji N."/>
            <person name="Pu L.-L."/>
            <person name="Puazo M."/>
            <person name="Qu C."/>
            <person name="Quiroz J."/>
            <person name="Raj R."/>
            <person name="Weissenberger G."/>
            <person name="Xin Y."/>
            <person name="Zou X."/>
            <person name="Han Y."/>
            <person name="Richards S."/>
            <person name="Worley K."/>
            <person name="Muzny D."/>
            <person name="Gibbs R."/>
        </authorList>
    </citation>
    <scope>NUCLEOTIDE SEQUENCE</scope>
    <source>
        <strain evidence="3">Sampled in the wild</strain>
    </source>
</reference>
<dbReference type="InterPro" id="IPR000873">
    <property type="entry name" value="AMP-dep_synth/lig_dom"/>
</dbReference>
<gene>
    <name evidence="3" type="ORF">J437_LFUL011546</name>
</gene>
<evidence type="ECO:0000313" key="3">
    <source>
        <dbReference type="EMBL" id="KAG8231508.1"/>
    </source>
</evidence>
<sequence>MIPAVPLCREHPLPVMEHYMKDSDAALLLAGSEYLDTAKELAKNGRQMLVVEDALKVLAKRHGPNRAVSSLGAADEEIELRPNHVLKGGLDDEFYANSDALIIYTSGTTGPPKGVVLTHSNIQHQAFSLIQSWAWNEKDIILHTLPLHHIHGIVNVLLCPLFVGAK</sequence>
<protein>
    <recommendedName>
        <fullName evidence="2">AMP-dependent synthetase/ligase domain-containing protein</fullName>
    </recommendedName>
</protein>
<dbReference type="OrthoDB" id="2962993at2759"/>
<reference evidence="3" key="2">
    <citation type="submission" date="2017-10" db="EMBL/GenBank/DDBJ databases">
        <title>Ladona fulva Genome sequencing and assembly.</title>
        <authorList>
            <person name="Murali S."/>
            <person name="Richards S."/>
            <person name="Bandaranaike D."/>
            <person name="Bellair M."/>
            <person name="Blankenburg K."/>
            <person name="Chao H."/>
            <person name="Dinh H."/>
            <person name="Doddapaneni H."/>
            <person name="Dugan-Rocha S."/>
            <person name="Elkadiri S."/>
            <person name="Gnanaolivu R."/>
            <person name="Hernandez B."/>
            <person name="Skinner E."/>
            <person name="Javaid M."/>
            <person name="Lee S."/>
            <person name="Li M."/>
            <person name="Ming W."/>
            <person name="Munidasa M."/>
            <person name="Muniz J."/>
            <person name="Nguyen L."/>
            <person name="Hughes D."/>
            <person name="Osuji N."/>
            <person name="Pu L.-L."/>
            <person name="Puazo M."/>
            <person name="Qu C."/>
            <person name="Quiroz J."/>
            <person name="Raj R."/>
            <person name="Weissenberger G."/>
            <person name="Xin Y."/>
            <person name="Zou X."/>
            <person name="Han Y."/>
            <person name="Worley K."/>
            <person name="Muzny D."/>
            <person name="Gibbs R."/>
        </authorList>
    </citation>
    <scope>NUCLEOTIDE SEQUENCE</scope>
    <source>
        <strain evidence="3">Sampled in the wild</strain>
    </source>
</reference>
<dbReference type="PROSITE" id="PS00455">
    <property type="entry name" value="AMP_BINDING"/>
    <property type="match status" value="1"/>
</dbReference>
<comment type="caution">
    <text evidence="3">The sequence shown here is derived from an EMBL/GenBank/DDBJ whole genome shotgun (WGS) entry which is preliminary data.</text>
</comment>
<organism evidence="3 4">
    <name type="scientific">Ladona fulva</name>
    <name type="common">Scarce chaser dragonfly</name>
    <name type="synonym">Libellula fulva</name>
    <dbReference type="NCBI Taxonomy" id="123851"/>
    <lineage>
        <taxon>Eukaryota</taxon>
        <taxon>Metazoa</taxon>
        <taxon>Ecdysozoa</taxon>
        <taxon>Arthropoda</taxon>
        <taxon>Hexapoda</taxon>
        <taxon>Insecta</taxon>
        <taxon>Pterygota</taxon>
        <taxon>Palaeoptera</taxon>
        <taxon>Odonata</taxon>
        <taxon>Epiprocta</taxon>
        <taxon>Anisoptera</taxon>
        <taxon>Libelluloidea</taxon>
        <taxon>Libellulidae</taxon>
        <taxon>Ladona</taxon>
    </lineage>
</organism>
<dbReference type="InterPro" id="IPR020845">
    <property type="entry name" value="AMP-binding_CS"/>
</dbReference>
<keyword evidence="4" id="KW-1185">Reference proteome</keyword>
<feature type="domain" description="AMP-dependent synthetase/ligase" evidence="2">
    <location>
        <begin position="4"/>
        <end position="166"/>
    </location>
</feature>
<dbReference type="Proteomes" id="UP000792457">
    <property type="component" value="Unassembled WGS sequence"/>
</dbReference>
<evidence type="ECO:0000256" key="1">
    <source>
        <dbReference type="ARBA" id="ARBA00006432"/>
    </source>
</evidence>
<dbReference type="AlphaFoldDB" id="A0A8K0KFR3"/>
<dbReference type="PANTHER" id="PTHR43201">
    <property type="entry name" value="ACYL-COA SYNTHETASE"/>
    <property type="match status" value="1"/>
</dbReference>
<accession>A0A8K0KFR3</accession>
<evidence type="ECO:0000313" key="4">
    <source>
        <dbReference type="Proteomes" id="UP000792457"/>
    </source>
</evidence>
<comment type="similarity">
    <text evidence="1">Belongs to the ATP-dependent AMP-binding enzyme family.</text>
</comment>
<dbReference type="InterPro" id="IPR042099">
    <property type="entry name" value="ANL_N_sf"/>
</dbReference>
<proteinExistence type="inferred from homology"/>
<name>A0A8K0KFR3_LADFU</name>
<evidence type="ECO:0000259" key="2">
    <source>
        <dbReference type="Pfam" id="PF00501"/>
    </source>
</evidence>
<dbReference type="SUPFAM" id="SSF56801">
    <property type="entry name" value="Acetyl-CoA synthetase-like"/>
    <property type="match status" value="1"/>
</dbReference>
<dbReference type="Pfam" id="PF00501">
    <property type="entry name" value="AMP-binding"/>
    <property type="match status" value="1"/>
</dbReference>
<dbReference type="GO" id="GO:0031956">
    <property type="term" value="F:medium-chain fatty acid-CoA ligase activity"/>
    <property type="evidence" value="ECO:0007669"/>
    <property type="project" value="TreeGrafter"/>
</dbReference>
<dbReference type="Gene3D" id="3.40.50.12780">
    <property type="entry name" value="N-terminal domain of ligase-like"/>
    <property type="match status" value="1"/>
</dbReference>
<dbReference type="PANTHER" id="PTHR43201:SF8">
    <property type="entry name" value="ACYL-COA SYNTHETASE FAMILY MEMBER 3"/>
    <property type="match status" value="1"/>
</dbReference>
<dbReference type="GO" id="GO:0006631">
    <property type="term" value="P:fatty acid metabolic process"/>
    <property type="evidence" value="ECO:0007669"/>
    <property type="project" value="TreeGrafter"/>
</dbReference>
<dbReference type="EMBL" id="KZ308557">
    <property type="protein sequence ID" value="KAG8231508.1"/>
    <property type="molecule type" value="Genomic_DNA"/>
</dbReference>